<evidence type="ECO:0000313" key="2">
    <source>
        <dbReference type="Proteomes" id="UP000193411"/>
    </source>
</evidence>
<protein>
    <submittedName>
        <fullName evidence="1">Uncharacterized protein</fullName>
    </submittedName>
</protein>
<gene>
    <name evidence="1" type="ORF">BCR44DRAFT_307315</name>
</gene>
<organism evidence="1 2">
    <name type="scientific">Catenaria anguillulae PL171</name>
    <dbReference type="NCBI Taxonomy" id="765915"/>
    <lineage>
        <taxon>Eukaryota</taxon>
        <taxon>Fungi</taxon>
        <taxon>Fungi incertae sedis</taxon>
        <taxon>Blastocladiomycota</taxon>
        <taxon>Blastocladiomycetes</taxon>
        <taxon>Blastocladiales</taxon>
        <taxon>Catenariaceae</taxon>
        <taxon>Catenaria</taxon>
    </lineage>
</organism>
<dbReference type="AlphaFoldDB" id="A0A1Y2HWT0"/>
<keyword evidence="2" id="KW-1185">Reference proteome</keyword>
<evidence type="ECO:0000313" key="1">
    <source>
        <dbReference type="EMBL" id="ORZ38173.1"/>
    </source>
</evidence>
<dbReference type="Proteomes" id="UP000193411">
    <property type="component" value="Unassembled WGS sequence"/>
</dbReference>
<accession>A0A1Y2HWT0</accession>
<reference evidence="1 2" key="1">
    <citation type="submission" date="2016-07" db="EMBL/GenBank/DDBJ databases">
        <title>Pervasive Adenine N6-methylation of Active Genes in Fungi.</title>
        <authorList>
            <consortium name="DOE Joint Genome Institute"/>
            <person name="Mondo S.J."/>
            <person name="Dannebaum R.O."/>
            <person name="Kuo R.C."/>
            <person name="Labutti K."/>
            <person name="Haridas S."/>
            <person name="Kuo A."/>
            <person name="Salamov A."/>
            <person name="Ahrendt S.R."/>
            <person name="Lipzen A."/>
            <person name="Sullivan W."/>
            <person name="Andreopoulos W.B."/>
            <person name="Clum A."/>
            <person name="Lindquist E."/>
            <person name="Daum C."/>
            <person name="Ramamoorthy G.K."/>
            <person name="Gryganskyi A."/>
            <person name="Culley D."/>
            <person name="Magnuson J.K."/>
            <person name="James T.Y."/>
            <person name="O'Malley M.A."/>
            <person name="Stajich J.E."/>
            <person name="Spatafora J.W."/>
            <person name="Visel A."/>
            <person name="Grigoriev I.V."/>
        </authorList>
    </citation>
    <scope>NUCLEOTIDE SEQUENCE [LARGE SCALE GENOMIC DNA]</scope>
    <source>
        <strain evidence="1 2">PL171</strain>
    </source>
</reference>
<sequence length="177" mass="19836">MASIGRQCNETSCNATLVTAIHRAALYPCPQRRLSGPLPCMISLNWHRFCHVHSSSSLTYSLRKTMLDCLWEPEPILQVLNVVPRNKMPKLTKQLLWDFAWIGMDLASRFGDLDLLKFMLNWSKLPNGGPAQCTAKAIAHASGAYMAGSPCWRGGSLARIHDTSCTRIRLCIPPQKW</sequence>
<proteinExistence type="predicted"/>
<comment type="caution">
    <text evidence="1">The sequence shown here is derived from an EMBL/GenBank/DDBJ whole genome shotgun (WGS) entry which is preliminary data.</text>
</comment>
<dbReference type="EMBL" id="MCFL01000009">
    <property type="protein sequence ID" value="ORZ38173.1"/>
    <property type="molecule type" value="Genomic_DNA"/>
</dbReference>
<name>A0A1Y2HWT0_9FUNG</name>